<name>A0AAD6S9V8_9AGAR</name>
<feature type="region of interest" description="Disordered" evidence="2">
    <location>
        <begin position="645"/>
        <end position="835"/>
    </location>
</feature>
<protein>
    <submittedName>
        <fullName evidence="3">Uncharacterized protein</fullName>
    </submittedName>
</protein>
<feature type="region of interest" description="Disordered" evidence="2">
    <location>
        <begin position="71"/>
        <end position="99"/>
    </location>
</feature>
<evidence type="ECO:0000256" key="2">
    <source>
        <dbReference type="SAM" id="MobiDB-lite"/>
    </source>
</evidence>
<evidence type="ECO:0000256" key="1">
    <source>
        <dbReference type="ARBA" id="ARBA00022581"/>
    </source>
</evidence>
<reference evidence="3" key="1">
    <citation type="submission" date="2023-03" db="EMBL/GenBank/DDBJ databases">
        <title>Massive genome expansion in bonnet fungi (Mycena s.s.) driven by repeated elements and novel gene families across ecological guilds.</title>
        <authorList>
            <consortium name="Lawrence Berkeley National Laboratory"/>
            <person name="Harder C.B."/>
            <person name="Miyauchi S."/>
            <person name="Viragh M."/>
            <person name="Kuo A."/>
            <person name="Thoen E."/>
            <person name="Andreopoulos B."/>
            <person name="Lu D."/>
            <person name="Skrede I."/>
            <person name="Drula E."/>
            <person name="Henrissat B."/>
            <person name="Morin E."/>
            <person name="Kohler A."/>
            <person name="Barry K."/>
            <person name="LaButti K."/>
            <person name="Morin E."/>
            <person name="Salamov A."/>
            <person name="Lipzen A."/>
            <person name="Mereny Z."/>
            <person name="Hegedus B."/>
            <person name="Baldrian P."/>
            <person name="Stursova M."/>
            <person name="Weitz H."/>
            <person name="Taylor A."/>
            <person name="Grigoriev I.V."/>
            <person name="Nagy L.G."/>
            <person name="Martin F."/>
            <person name="Kauserud H."/>
        </authorList>
    </citation>
    <scope>NUCLEOTIDE SEQUENCE</scope>
    <source>
        <strain evidence="3">CBHHK200</strain>
    </source>
</reference>
<dbReference type="PANTHER" id="PTHR13037">
    <property type="entry name" value="FORMIN"/>
    <property type="match status" value="1"/>
</dbReference>
<accession>A0AAD6S9V8</accession>
<proteinExistence type="predicted"/>
<gene>
    <name evidence="3" type="ORF">C8F04DRAFT_1306254</name>
</gene>
<feature type="region of interest" description="Disordered" evidence="2">
    <location>
        <begin position="404"/>
        <end position="444"/>
    </location>
</feature>
<feature type="compositionally biased region" description="Polar residues" evidence="2">
    <location>
        <begin position="477"/>
        <end position="504"/>
    </location>
</feature>
<comment type="caution">
    <text evidence="3">The sequence shown here is derived from an EMBL/GenBank/DDBJ whole genome shotgun (WGS) entry which is preliminary data.</text>
</comment>
<evidence type="ECO:0000313" key="3">
    <source>
        <dbReference type="EMBL" id="KAJ7023088.1"/>
    </source>
</evidence>
<feature type="compositionally biased region" description="Acidic residues" evidence="2">
    <location>
        <begin position="728"/>
        <end position="738"/>
    </location>
</feature>
<feature type="compositionally biased region" description="Basic residues" evidence="2">
    <location>
        <begin position="90"/>
        <end position="99"/>
    </location>
</feature>
<feature type="compositionally biased region" description="Basic residues" evidence="2">
    <location>
        <begin position="671"/>
        <end position="682"/>
    </location>
</feature>
<sequence length="1502" mass="165139">MAGHSPQYDRYDQHQVFHVLLSQEAALQRPPRLSMCKKKNRSPPALRPPVNLPVLGIVRKLEWATGTRRNFEKKPGREWRDPELATQTAARRRTHDATYRKKHHKVIMLKSFLRRDEAHYRQYRRHLPTPEARDYQQELDFLKEDAWAEKMPPHLRKRRQQAGEMHNVLDRPILIDFFLGLRGNVPPPPRATCIEGDTVKYWCYPTLHSDPIWDSTSATGFWLVTHQDCRAPGPGNYTSWDACSAVCEGIDGAGATFYSTEEASYPAWHARCRRGEHAHPPEPTTPVRKRAQAEAPPSSATASSAVPNFDHLHFAVRGGEVIYSKLDRASEQYLRLADAGENVELLATHDYYKALFFARGNGEYEVEQHAIAERAQPGNIALEAPSILPCGAVAYSVSPKSRARLPTAPEPLSAQQTPTRIVTHPIDKKAAGQQTGQEREEASKRRLAVIEATMKGQEASRAEASRTRLAAIAQSLETATASPSSLAKPTSSTSPSVYRFSTPSKKPVASGSASTSKKALPSATTRSSQKKAPVAAADGYETDDFYAPDEDLATVFPAWVDEDERFDPRFQNRPAHLDGLEGTVVGVPLLLTGYTGGVRWCAGTWFMHQSRAFVDGAFFVPPPPPLCLPPPRITTIKASRNSAAAAAAAAARAQPKVRRRGQPRTAPKSTARPKAKSTKKKAPVSNTNEEEASGVDNPPPPRKRGRPKKATADENEDDPQGKNVPVPDESDKDEEDVPMPDASKSPGIDPDESDKDEEDVPMPDASKSPGLDPTLFQELPLGTPDPTLFDSHPSMPERPATPDEPALEGDKDSRPPTPERPVTMSPAKGDMAPRPGLQARVPLMRELALMPKRHCGAHREGLTKQDGQVVPISLGPGQSASSARPISSRWLPFISRKKFSMLKQALHIGSQTGELHATMDMKVSSLRSSLIQLSPGPMVYRLRLYETPVAFLLSFIWERDGYPPSSRSFPFRSSLSIWMLSFGTTSFLSVLVGPSFLTVLEFRCRRELGHVIHAEPRFAALGSSTPSLYSYAESFESSARCTKNGKVHGLRRATMSVLRKTVRHSARRPAIAATGSHAVIDVDTFSQGIGLRKRTRGCKYLRTSCLAQLGFLPACVPPSLEIQASPTRSRDFGLGAGEYCPRLAFCASASVCRRRVRCAGGAEEVLASSLCLRHPPQLFKIVLPWIWSASATVNHVERAPATRAAFPPFEPRTLIFNALAYSGFRSGGQESIAIARYFPRGRQSALGRAEDLQAHEGVPLQFGVARCMHDVSGKPTPPSVEVECEIRVWRYAERRARRAPWRLTYTSGISLSWGQHEMPREGIASGPPGERSLAALAPIGISYLPMSARTQSPSLCLIRARGLGFSLNASPHDLSLRLPSAYGGRLPQEFGFAVLKGYWGIQEDGMPRATPGLQLFSFGIRLLGSLTEEARANMISCATTSTVARRLAEKCRRAVDPGDSKRSSHHRACHACVEIAGNGLILRLETAKSEIFDFIRIWKCAD</sequence>
<feature type="compositionally biased region" description="Polar residues" evidence="2">
    <location>
        <begin position="511"/>
        <end position="527"/>
    </location>
</feature>
<feature type="region of interest" description="Disordered" evidence="2">
    <location>
        <begin position="275"/>
        <end position="304"/>
    </location>
</feature>
<dbReference type="PANTHER" id="PTHR13037:SF24">
    <property type="entry name" value="POLYCOMB PROTEIN PCL-RELATED"/>
    <property type="match status" value="1"/>
</dbReference>
<evidence type="ECO:0000313" key="4">
    <source>
        <dbReference type="Proteomes" id="UP001218188"/>
    </source>
</evidence>
<dbReference type="Proteomes" id="UP001218188">
    <property type="component" value="Unassembled WGS sequence"/>
</dbReference>
<feature type="compositionally biased region" description="Acidic residues" evidence="2">
    <location>
        <begin position="749"/>
        <end position="761"/>
    </location>
</feature>
<feature type="compositionally biased region" description="Basic and acidic residues" evidence="2">
    <location>
        <begin position="71"/>
        <end position="83"/>
    </location>
</feature>
<dbReference type="EMBL" id="JARJCM010000194">
    <property type="protein sequence ID" value="KAJ7023088.1"/>
    <property type="molecule type" value="Genomic_DNA"/>
</dbReference>
<feature type="compositionally biased region" description="Low complexity" evidence="2">
    <location>
        <begin position="293"/>
        <end position="304"/>
    </location>
</feature>
<keyword evidence="1" id="KW-0945">Host-virus interaction</keyword>
<feature type="region of interest" description="Disordered" evidence="2">
    <location>
        <begin position="477"/>
        <end position="534"/>
    </location>
</feature>
<keyword evidence="4" id="KW-1185">Reference proteome</keyword>
<organism evidence="3 4">
    <name type="scientific">Mycena alexandri</name>
    <dbReference type="NCBI Taxonomy" id="1745969"/>
    <lineage>
        <taxon>Eukaryota</taxon>
        <taxon>Fungi</taxon>
        <taxon>Dikarya</taxon>
        <taxon>Basidiomycota</taxon>
        <taxon>Agaricomycotina</taxon>
        <taxon>Agaricomycetes</taxon>
        <taxon>Agaricomycetidae</taxon>
        <taxon>Agaricales</taxon>
        <taxon>Marasmiineae</taxon>
        <taxon>Mycenaceae</taxon>
        <taxon>Mycena</taxon>
    </lineage>
</organism>